<reference evidence="10 11" key="1">
    <citation type="submission" date="2024-06" db="EMBL/GenBank/DDBJ databases">
        <title>The draft genome of Grus japonensis, version 3.</title>
        <authorList>
            <person name="Nabeshima K."/>
            <person name="Suzuki S."/>
            <person name="Onuma M."/>
        </authorList>
    </citation>
    <scope>NUCLEOTIDE SEQUENCE [LARGE SCALE GENOMIC DNA]</scope>
    <source>
        <strain evidence="10 11">451A</strain>
    </source>
</reference>
<evidence type="ECO:0000259" key="9">
    <source>
        <dbReference type="SMART" id="SM00085"/>
    </source>
</evidence>
<dbReference type="GO" id="GO:0005576">
    <property type="term" value="C:extracellular region"/>
    <property type="evidence" value="ECO:0007669"/>
    <property type="project" value="UniProtKB-SubCell"/>
</dbReference>
<feature type="active site" evidence="4">
    <location>
        <position position="343"/>
    </location>
</feature>
<feature type="signal peptide" evidence="8">
    <location>
        <begin position="1"/>
        <end position="19"/>
    </location>
</feature>
<dbReference type="Proteomes" id="UP001623348">
    <property type="component" value="Unassembled WGS sequence"/>
</dbReference>
<comment type="subcellular location">
    <subcellularLocation>
        <location evidence="1 8">Secreted</location>
    </subcellularLocation>
</comment>
<dbReference type="EMBL" id="BAAFJT010000021">
    <property type="protein sequence ID" value="GAB0198729.1"/>
    <property type="molecule type" value="Genomic_DNA"/>
</dbReference>
<keyword evidence="11" id="KW-1185">Reference proteome</keyword>
<keyword evidence="5" id="KW-0106">Calcium</keyword>
<feature type="domain" description="Phospholipase A2-like central" evidence="9">
    <location>
        <begin position="119"/>
        <end position="243"/>
    </location>
</feature>
<dbReference type="SUPFAM" id="SSF48619">
    <property type="entry name" value="Phospholipase A2, PLA2"/>
    <property type="match status" value="4"/>
</dbReference>
<dbReference type="InterPro" id="IPR036444">
    <property type="entry name" value="PLipase_A2_dom_sf"/>
</dbReference>
<dbReference type="SMART" id="SM00085">
    <property type="entry name" value="PA2c"/>
    <property type="match status" value="2"/>
</dbReference>
<evidence type="ECO:0000256" key="4">
    <source>
        <dbReference type="PIRSR" id="PIRSR601211-1"/>
    </source>
</evidence>
<keyword evidence="2 8" id="KW-0964">Secreted</keyword>
<dbReference type="PRINTS" id="PR00389">
    <property type="entry name" value="PHPHLIPASEA2"/>
</dbReference>
<feature type="disulfide bond" evidence="6">
    <location>
        <begin position="373"/>
        <end position="384"/>
    </location>
</feature>
<evidence type="ECO:0000256" key="7">
    <source>
        <dbReference type="RuleBase" id="RU003654"/>
    </source>
</evidence>
<accession>A0ABC9XN19</accession>
<feature type="binding site" evidence="5">
    <location>
        <position position="327"/>
    </location>
    <ligand>
        <name>Ca(2+)</name>
        <dbReference type="ChEBI" id="CHEBI:29108"/>
    </ligand>
</feature>
<feature type="binding site" evidence="5">
    <location>
        <position position="344"/>
    </location>
    <ligand>
        <name>Ca(2+)</name>
        <dbReference type="ChEBI" id="CHEBI:29108"/>
    </ligand>
</feature>
<gene>
    <name evidence="10" type="ORF">GRJ2_002338300</name>
</gene>
<dbReference type="CDD" id="cd00125">
    <property type="entry name" value="PLA2c"/>
    <property type="match status" value="2"/>
</dbReference>
<evidence type="ECO:0000256" key="1">
    <source>
        <dbReference type="ARBA" id="ARBA00004613"/>
    </source>
</evidence>
<comment type="caution">
    <text evidence="10">The sequence shown here is derived from an EMBL/GenBank/DDBJ whole genome shotgun (WGS) entry which is preliminary data.</text>
</comment>
<feature type="binding site" evidence="5">
    <location>
        <position position="323"/>
    </location>
    <ligand>
        <name>Ca(2+)</name>
        <dbReference type="ChEBI" id="CHEBI:29108"/>
    </ligand>
</feature>
<dbReference type="AlphaFoldDB" id="A0ABC9XN19"/>
<feature type="disulfide bond" evidence="6">
    <location>
        <begin position="324"/>
        <end position="340"/>
    </location>
</feature>
<evidence type="ECO:0000256" key="6">
    <source>
        <dbReference type="PIRSR" id="PIRSR601211-3"/>
    </source>
</evidence>
<dbReference type="InterPro" id="IPR033113">
    <property type="entry name" value="PLA2_histidine"/>
</dbReference>
<keyword evidence="5" id="KW-0479">Metal-binding</keyword>
<feature type="chain" id="PRO_5044534262" evidence="8">
    <location>
        <begin position="20"/>
        <end position="420"/>
    </location>
</feature>
<evidence type="ECO:0000256" key="8">
    <source>
        <dbReference type="RuleBase" id="RU361236"/>
    </source>
</evidence>
<comment type="similarity">
    <text evidence="7">Belongs to the phospholipase A2 family.</text>
</comment>
<feature type="disulfide bond" evidence="6">
    <location>
        <begin position="345"/>
        <end position="420"/>
    </location>
</feature>
<dbReference type="PANTHER" id="PTHR11716">
    <property type="entry name" value="PHOSPHOLIPASE A2 FAMILY MEMBER"/>
    <property type="match status" value="1"/>
</dbReference>
<dbReference type="InterPro" id="IPR001211">
    <property type="entry name" value="PLA2"/>
</dbReference>
<evidence type="ECO:0000256" key="5">
    <source>
        <dbReference type="PIRSR" id="PIRSR601211-2"/>
    </source>
</evidence>
<name>A0ABC9XN19_GRUJA</name>
<evidence type="ECO:0000313" key="11">
    <source>
        <dbReference type="Proteomes" id="UP001623348"/>
    </source>
</evidence>
<evidence type="ECO:0000256" key="3">
    <source>
        <dbReference type="ARBA" id="ARBA00023157"/>
    </source>
</evidence>
<feature type="active site" evidence="4">
    <location>
        <position position="387"/>
    </location>
</feature>
<comment type="cofactor">
    <cofactor evidence="5">
        <name>Ca(2+)</name>
        <dbReference type="ChEBI" id="CHEBI:29108"/>
    </cofactor>
    <text evidence="5">Binds 1 Ca(2+) ion per subunit.</text>
</comment>
<sequence>MKNLLFAVLLACGLLPARGSVLELERMIKSTTGNSALLSYSWYGCFCGIGGRGTPVDSTDQAVEKMNSLLAFTVLFALGHHQPVMYQFGGWRNRDAAGEPGVGMSRTDFPPGLSPARGSLWDLHKLITKVTGKDALLHYSFYGCYCGLGGKGQPKDATDKCCQLHDTCYDSLLRYHCNAKVQGYHYGWHGSSPFCSAFTARGKHPRKFAPGLEGSTVGNLTAHGCYSAWGSSGTPKASMDRCCLLRACCYAKLAARRCRVGPIQPPSVPQAGIPTCRSGTWCQRGACRFAGLVPASCNVLQFGAMIKFKTKKLPLSYNGYGCYCGLGGSKQPLDATDWCCHAHDCCYKKLASSSCSPKLVTYEYTISGSQIVCGSKTWCKRQSCECDRQAAECFQKTARTYHNPYKNYPWFLCKGKTPSC</sequence>
<dbReference type="PROSITE" id="PS00118">
    <property type="entry name" value="PA2_HIS"/>
    <property type="match status" value="2"/>
</dbReference>
<dbReference type="Gene3D" id="1.20.90.10">
    <property type="entry name" value="Phospholipase A2 domain"/>
    <property type="match status" value="4"/>
</dbReference>
<feature type="binding site" evidence="5">
    <location>
        <position position="325"/>
    </location>
    <ligand>
        <name>Ca(2+)</name>
        <dbReference type="ChEBI" id="CHEBI:29108"/>
    </ligand>
</feature>
<feature type="disulfide bond" evidence="6">
    <location>
        <begin position="346"/>
        <end position="386"/>
    </location>
</feature>
<dbReference type="Pfam" id="PF00068">
    <property type="entry name" value="Phospholip_A2_1"/>
    <property type="match status" value="4"/>
</dbReference>
<keyword evidence="3 6" id="KW-1015">Disulfide bond</keyword>
<feature type="disulfide bond" evidence="6">
    <location>
        <begin position="339"/>
        <end position="393"/>
    </location>
</feature>
<evidence type="ECO:0000313" key="10">
    <source>
        <dbReference type="EMBL" id="GAB0198729.1"/>
    </source>
</evidence>
<feature type="disulfide bond" evidence="6">
    <location>
        <begin position="322"/>
        <end position="413"/>
    </location>
</feature>
<keyword evidence="8" id="KW-0732">Signal</keyword>
<feature type="disulfide bond" evidence="6">
    <location>
        <begin position="355"/>
        <end position="379"/>
    </location>
</feature>
<dbReference type="FunFam" id="1.20.90.10:FF:000001">
    <property type="entry name" value="Basic phospholipase A2 homolog"/>
    <property type="match status" value="1"/>
</dbReference>
<evidence type="ECO:0000256" key="2">
    <source>
        <dbReference type="ARBA" id="ARBA00022525"/>
    </source>
</evidence>
<protein>
    <submittedName>
        <fullName evidence="10">Basic phospholipase A2 A-like</fullName>
    </submittedName>
</protein>
<dbReference type="InterPro" id="IPR016090">
    <property type="entry name" value="PLA2-like_dom"/>
</dbReference>
<organism evidence="10 11">
    <name type="scientific">Grus japonensis</name>
    <name type="common">Japanese crane</name>
    <name type="synonym">Red-crowned crane</name>
    <dbReference type="NCBI Taxonomy" id="30415"/>
    <lineage>
        <taxon>Eukaryota</taxon>
        <taxon>Metazoa</taxon>
        <taxon>Chordata</taxon>
        <taxon>Craniata</taxon>
        <taxon>Vertebrata</taxon>
        <taxon>Euteleostomi</taxon>
        <taxon>Archelosauria</taxon>
        <taxon>Archosauria</taxon>
        <taxon>Dinosauria</taxon>
        <taxon>Saurischia</taxon>
        <taxon>Theropoda</taxon>
        <taxon>Coelurosauria</taxon>
        <taxon>Aves</taxon>
        <taxon>Neognathae</taxon>
        <taxon>Neoaves</taxon>
        <taxon>Gruiformes</taxon>
        <taxon>Gruidae</taxon>
        <taxon>Grus</taxon>
    </lineage>
</organism>
<dbReference type="PANTHER" id="PTHR11716:SF56">
    <property type="entry name" value="GROUP IIE SECRETORY PHOSPHOLIPASE A2"/>
    <property type="match status" value="1"/>
</dbReference>
<feature type="domain" description="Phospholipase A2-like central" evidence="9">
    <location>
        <begin position="298"/>
        <end position="414"/>
    </location>
</feature>
<proteinExistence type="inferred from homology"/>